<reference evidence="2 3" key="1">
    <citation type="submission" date="2015-04" db="EMBL/GenBank/DDBJ databases">
        <title>Whole genome shotgun sequence of Sphingomonas changbaiensis NBRC 104936.</title>
        <authorList>
            <person name="Katano-Makiyama Y."/>
            <person name="Hosoyama A."/>
            <person name="Hashimoto M."/>
            <person name="Noguchi M."/>
            <person name="Tsuchikane K."/>
            <person name="Ohji S."/>
            <person name="Yamazoe A."/>
            <person name="Ichikawa N."/>
            <person name="Kimura A."/>
            <person name="Fujita N."/>
        </authorList>
    </citation>
    <scope>NUCLEOTIDE SEQUENCE [LARGE SCALE GENOMIC DNA]</scope>
    <source>
        <strain evidence="2 3">NBRC 104936</strain>
    </source>
</reference>
<protein>
    <submittedName>
        <fullName evidence="2">Uncharacterized protein</fullName>
    </submittedName>
</protein>
<sequence>MTDSKHDKGKSPFQSDLDRNPGIGQSKGAFLTGEDPEELEGENTMEGDVENDATAVGGATDRKLGHTNR</sequence>
<dbReference type="AlphaFoldDB" id="A0A0E9MQR4"/>
<evidence type="ECO:0000313" key="2">
    <source>
        <dbReference type="EMBL" id="GAO39838.1"/>
    </source>
</evidence>
<organism evidence="2 3">
    <name type="scientific">Sphingomonas changbaiensis NBRC 104936</name>
    <dbReference type="NCBI Taxonomy" id="1219043"/>
    <lineage>
        <taxon>Bacteria</taxon>
        <taxon>Pseudomonadati</taxon>
        <taxon>Pseudomonadota</taxon>
        <taxon>Alphaproteobacteria</taxon>
        <taxon>Sphingomonadales</taxon>
        <taxon>Sphingomonadaceae</taxon>
        <taxon>Sphingomonas</taxon>
    </lineage>
</organism>
<comment type="caution">
    <text evidence="2">The sequence shown here is derived from an EMBL/GenBank/DDBJ whole genome shotgun (WGS) entry which is preliminary data.</text>
</comment>
<name>A0A0E9MQR4_9SPHN</name>
<gene>
    <name evidence="2" type="ORF">SCH01S_39_01230</name>
</gene>
<keyword evidence="3" id="KW-1185">Reference proteome</keyword>
<feature type="compositionally biased region" description="Basic and acidic residues" evidence="1">
    <location>
        <begin position="1"/>
        <end position="10"/>
    </location>
</feature>
<dbReference type="OrthoDB" id="7210750at2"/>
<dbReference type="EMBL" id="BBWU01000039">
    <property type="protein sequence ID" value="GAO39838.1"/>
    <property type="molecule type" value="Genomic_DNA"/>
</dbReference>
<accession>A0A0E9MQR4</accession>
<dbReference type="STRING" id="1219043.SCH01S_39_01230"/>
<feature type="compositionally biased region" description="Acidic residues" evidence="1">
    <location>
        <begin position="34"/>
        <end position="51"/>
    </location>
</feature>
<dbReference type="RefSeq" id="WP_046348639.1">
    <property type="nucleotide sequence ID" value="NZ_BBWU01000039.1"/>
</dbReference>
<evidence type="ECO:0000313" key="3">
    <source>
        <dbReference type="Proteomes" id="UP000033202"/>
    </source>
</evidence>
<dbReference type="Proteomes" id="UP000033202">
    <property type="component" value="Unassembled WGS sequence"/>
</dbReference>
<proteinExistence type="predicted"/>
<feature type="region of interest" description="Disordered" evidence="1">
    <location>
        <begin position="1"/>
        <end position="69"/>
    </location>
</feature>
<feature type="compositionally biased region" description="Basic and acidic residues" evidence="1">
    <location>
        <begin position="60"/>
        <end position="69"/>
    </location>
</feature>
<evidence type="ECO:0000256" key="1">
    <source>
        <dbReference type="SAM" id="MobiDB-lite"/>
    </source>
</evidence>